<organism evidence="1 2">
    <name type="scientific">Chitinophaga agrisoli</name>
    <dbReference type="NCBI Taxonomy" id="2607653"/>
    <lineage>
        <taxon>Bacteria</taxon>
        <taxon>Pseudomonadati</taxon>
        <taxon>Bacteroidota</taxon>
        <taxon>Chitinophagia</taxon>
        <taxon>Chitinophagales</taxon>
        <taxon>Chitinophagaceae</taxon>
        <taxon>Chitinophaga</taxon>
    </lineage>
</organism>
<dbReference type="RefSeq" id="WP_149837696.1">
    <property type="nucleotide sequence ID" value="NZ_VUOC01000002.1"/>
</dbReference>
<protein>
    <submittedName>
        <fullName evidence="1">Uncharacterized protein</fullName>
    </submittedName>
</protein>
<reference evidence="1 2" key="2">
    <citation type="submission" date="2019-09" db="EMBL/GenBank/DDBJ databases">
        <authorList>
            <person name="Jin C."/>
        </authorList>
    </citation>
    <scope>NUCLEOTIDE SEQUENCE [LARGE SCALE GENOMIC DNA]</scope>
    <source>
        <strain evidence="1 2">BN140078</strain>
    </source>
</reference>
<keyword evidence="2" id="KW-1185">Reference proteome</keyword>
<proteinExistence type="predicted"/>
<accession>A0A5B2VVV0</accession>
<comment type="caution">
    <text evidence="1">The sequence shown here is derived from an EMBL/GenBank/DDBJ whole genome shotgun (WGS) entry which is preliminary data.</text>
</comment>
<dbReference type="AlphaFoldDB" id="A0A5B2VVV0"/>
<name>A0A5B2VVV0_9BACT</name>
<evidence type="ECO:0000313" key="2">
    <source>
        <dbReference type="Proteomes" id="UP000324611"/>
    </source>
</evidence>
<dbReference type="Gene3D" id="2.10.10.90">
    <property type="match status" value="1"/>
</dbReference>
<sequence>MSAAQAECISYLIQKYEVSAEFADITPWSPIAVYRAAQRVVIDFPVYVPATTYNPNDVVINAGNGYVCTDTTTGAFDVTKWALLGAQNAVYYGALPFPMFNIYSNYVVGDKAYWNGNVYTCKIATIQISHEGLLQAGTYQNAPLPNVFPDNQVFGVAYWGDPVPQLILPGTLPTDTAAWTLGDNRDQQMVLYMIDITLYHVHKRISPRNIPDLRVKAYDDAKQWLRYCANGDVTPALPVKQPRQGGRIRYGGNVKRVNSY</sequence>
<reference evidence="1 2" key="1">
    <citation type="submission" date="2019-09" db="EMBL/GenBank/DDBJ databases">
        <title>Chitinophaga ginsengihumi sp. nov., isolated from soil of ginseng rhizosphere.</title>
        <authorList>
            <person name="Lee J."/>
        </authorList>
    </citation>
    <scope>NUCLEOTIDE SEQUENCE [LARGE SCALE GENOMIC DNA]</scope>
    <source>
        <strain evidence="1 2">BN140078</strain>
    </source>
</reference>
<evidence type="ECO:0000313" key="1">
    <source>
        <dbReference type="EMBL" id="KAA2242820.1"/>
    </source>
</evidence>
<gene>
    <name evidence="1" type="ORF">F0L74_09840</name>
</gene>
<dbReference type="Proteomes" id="UP000324611">
    <property type="component" value="Unassembled WGS sequence"/>
</dbReference>
<dbReference type="EMBL" id="VUOC01000002">
    <property type="protein sequence ID" value="KAA2242820.1"/>
    <property type="molecule type" value="Genomic_DNA"/>
</dbReference>